<evidence type="ECO:0000259" key="8">
    <source>
        <dbReference type="PROSITE" id="PS50850"/>
    </source>
</evidence>
<feature type="transmembrane region" description="Helical" evidence="7">
    <location>
        <begin position="299"/>
        <end position="318"/>
    </location>
</feature>
<dbReference type="InterPro" id="IPR020846">
    <property type="entry name" value="MFS_dom"/>
</dbReference>
<proteinExistence type="predicted"/>
<evidence type="ECO:0000313" key="9">
    <source>
        <dbReference type="EMBL" id="MFM1729973.1"/>
    </source>
</evidence>
<feature type="transmembrane region" description="Helical" evidence="7">
    <location>
        <begin position="369"/>
        <end position="390"/>
    </location>
</feature>
<name>A0ABW9FXR4_9NOCA</name>
<feature type="domain" description="Major facilitator superfamily (MFS) profile" evidence="8">
    <location>
        <begin position="25"/>
        <end position="426"/>
    </location>
</feature>
<feature type="transmembrane region" description="Helical" evidence="7">
    <location>
        <begin position="21"/>
        <end position="43"/>
    </location>
</feature>
<comment type="subcellular location">
    <subcellularLocation>
        <location evidence="1">Cell membrane</location>
        <topology evidence="1">Multi-pass membrane protein</topology>
    </subcellularLocation>
</comment>
<dbReference type="Gene3D" id="1.20.1250.20">
    <property type="entry name" value="MFS general substrate transporter like domains"/>
    <property type="match status" value="1"/>
</dbReference>
<keyword evidence="3" id="KW-1003">Cell membrane</keyword>
<evidence type="ECO:0000313" key="10">
    <source>
        <dbReference type="Proteomes" id="UP001629744"/>
    </source>
</evidence>
<dbReference type="RefSeq" id="WP_348603270.1">
    <property type="nucleotide sequence ID" value="NZ_CP157276.1"/>
</dbReference>
<feature type="transmembrane region" description="Helical" evidence="7">
    <location>
        <begin position="269"/>
        <end position="292"/>
    </location>
</feature>
<evidence type="ECO:0000256" key="2">
    <source>
        <dbReference type="ARBA" id="ARBA00022448"/>
    </source>
</evidence>
<dbReference type="InterPro" id="IPR036259">
    <property type="entry name" value="MFS_trans_sf"/>
</dbReference>
<protein>
    <submittedName>
        <fullName evidence="9">MFS transporter</fullName>
    </submittedName>
</protein>
<dbReference type="InterPro" id="IPR050171">
    <property type="entry name" value="MFS_Transporters"/>
</dbReference>
<dbReference type="InterPro" id="IPR011701">
    <property type="entry name" value="MFS"/>
</dbReference>
<feature type="transmembrane region" description="Helical" evidence="7">
    <location>
        <begin position="191"/>
        <end position="209"/>
    </location>
</feature>
<keyword evidence="10" id="KW-1185">Reference proteome</keyword>
<dbReference type="Pfam" id="PF07690">
    <property type="entry name" value="MFS_1"/>
    <property type="match status" value="1"/>
</dbReference>
<keyword evidence="6 7" id="KW-0472">Membrane</keyword>
<dbReference type="PROSITE" id="PS50850">
    <property type="entry name" value="MFS"/>
    <property type="match status" value="1"/>
</dbReference>
<accession>A0ABW9FXR4</accession>
<keyword evidence="2" id="KW-0813">Transport</keyword>
<dbReference type="PANTHER" id="PTHR23517">
    <property type="entry name" value="RESISTANCE PROTEIN MDTM, PUTATIVE-RELATED-RELATED"/>
    <property type="match status" value="1"/>
</dbReference>
<evidence type="ECO:0000256" key="7">
    <source>
        <dbReference type="SAM" id="Phobius"/>
    </source>
</evidence>
<gene>
    <name evidence="9" type="ORF">ABEU19_003492</name>
</gene>
<evidence type="ECO:0000256" key="5">
    <source>
        <dbReference type="ARBA" id="ARBA00022989"/>
    </source>
</evidence>
<evidence type="ECO:0000256" key="3">
    <source>
        <dbReference type="ARBA" id="ARBA00022475"/>
    </source>
</evidence>
<dbReference type="Proteomes" id="UP001629744">
    <property type="component" value="Unassembled WGS sequence"/>
</dbReference>
<evidence type="ECO:0000256" key="6">
    <source>
        <dbReference type="ARBA" id="ARBA00023136"/>
    </source>
</evidence>
<keyword evidence="4 7" id="KW-0812">Transmembrane</keyword>
<evidence type="ECO:0000256" key="1">
    <source>
        <dbReference type="ARBA" id="ARBA00004651"/>
    </source>
</evidence>
<dbReference type="PANTHER" id="PTHR23517:SF2">
    <property type="entry name" value="MULTIDRUG RESISTANCE PROTEIN MDTH"/>
    <property type="match status" value="1"/>
</dbReference>
<comment type="caution">
    <text evidence="9">The sequence shown here is derived from an EMBL/GenBank/DDBJ whole genome shotgun (WGS) entry which is preliminary data.</text>
</comment>
<feature type="transmembrane region" description="Helical" evidence="7">
    <location>
        <begin position="402"/>
        <end position="419"/>
    </location>
</feature>
<feature type="transmembrane region" description="Helical" evidence="7">
    <location>
        <begin position="116"/>
        <end position="141"/>
    </location>
</feature>
<feature type="transmembrane region" description="Helical" evidence="7">
    <location>
        <begin position="230"/>
        <end position="249"/>
    </location>
</feature>
<dbReference type="EMBL" id="JBDLNU010000004">
    <property type="protein sequence ID" value="MFM1729973.1"/>
    <property type="molecule type" value="Genomic_DNA"/>
</dbReference>
<keyword evidence="5 7" id="KW-1133">Transmembrane helix</keyword>
<dbReference type="SUPFAM" id="SSF103473">
    <property type="entry name" value="MFS general substrate transporter"/>
    <property type="match status" value="1"/>
</dbReference>
<feature type="transmembrane region" description="Helical" evidence="7">
    <location>
        <begin position="162"/>
        <end position="185"/>
    </location>
</feature>
<feature type="transmembrane region" description="Helical" evidence="7">
    <location>
        <begin position="330"/>
        <end position="348"/>
    </location>
</feature>
<feature type="transmembrane region" description="Helical" evidence="7">
    <location>
        <begin position="92"/>
        <end position="110"/>
    </location>
</feature>
<reference evidence="9 10" key="1">
    <citation type="submission" date="2023-11" db="EMBL/GenBank/DDBJ databases">
        <authorList>
            <person name="Val-Calvo J."/>
            <person name="Scortti M."/>
            <person name="Vazquez-Boland J."/>
        </authorList>
    </citation>
    <scope>NUCLEOTIDE SEQUENCE [LARGE SCALE GENOMIC DNA]</scope>
    <source>
        <strain evidence="9 10">DSM 46662</strain>
    </source>
</reference>
<evidence type="ECO:0000256" key="4">
    <source>
        <dbReference type="ARBA" id="ARBA00022692"/>
    </source>
</evidence>
<feature type="transmembrane region" description="Helical" evidence="7">
    <location>
        <begin position="55"/>
        <end position="71"/>
    </location>
</feature>
<sequence>MAVLRARPLNSFARSFRVARAVPAPVRLILVSMVLFNVGFYLVVPFLAVHMSDDLGLAGWAIGLVLGLRTFSQQGMFFLGGSLADRFGVRPLVLLGISLRVIGFLALGWASNLAQMIVGVLLVGLAAALFAPAVEAANAAYGHRLERDGVIRRTELFALEQMCSRLGTVVGPALGALLLVVPFLWTATSAAVLFAGLLVAFAVWLPADVSTSHDAESSPQGLRVVWRAVLTNRSFLVFAGLCGAQLAAYNQLYLMLPEQLERGLGSQAALGWFFTGAALLVIFGQSPVVALANRLGHRASIVAGMAVMAASFLAPAAASTAAPDSEAAQLAGLVVWVVLLHLGQMLMVPPMRDTIGILAGERFLGAHFGMLNTLGGLLTLVGSIGVGQLFDVVDVGDLGPAAPWWVIAVAVAAAAVGLWRWSARVPNRPSCIPVT</sequence>
<organism evidence="9 10">
    <name type="scientific">Prescottella soli</name>
    <dbReference type="NCBI Taxonomy" id="1543852"/>
    <lineage>
        <taxon>Bacteria</taxon>
        <taxon>Bacillati</taxon>
        <taxon>Actinomycetota</taxon>
        <taxon>Actinomycetes</taxon>
        <taxon>Mycobacteriales</taxon>
        <taxon>Nocardiaceae</taxon>
        <taxon>Prescottella</taxon>
    </lineage>
</organism>